<gene>
    <name evidence="1" type="ORF">TGRH88_075370</name>
</gene>
<reference evidence="1 2" key="1">
    <citation type="submission" date="2020-03" db="EMBL/GenBank/DDBJ databases">
        <title>Genome sequence of Toxoplasma gondii RH-88 strain.</title>
        <authorList>
            <person name="Lorenzi H.A."/>
            <person name="Venepally P."/>
            <person name="Rozenberg A."/>
            <person name="Sibley D."/>
        </authorList>
    </citation>
    <scope>NUCLEOTIDE SEQUENCE [LARGE SCALE GENOMIC DNA]</scope>
    <source>
        <strain evidence="1 2">RH-88</strain>
    </source>
</reference>
<dbReference type="AlphaFoldDB" id="A0A7J6K5C4"/>
<evidence type="ECO:0000313" key="1">
    <source>
        <dbReference type="EMBL" id="KAF4641726.1"/>
    </source>
</evidence>
<comment type="caution">
    <text evidence="1">The sequence shown here is derived from an EMBL/GenBank/DDBJ whole genome shotgun (WGS) entry which is preliminary data.</text>
</comment>
<accession>A0A7J6K5C4</accession>
<protein>
    <submittedName>
        <fullName evidence="1">Uncharacterized protein</fullName>
    </submittedName>
</protein>
<keyword evidence="2" id="KW-1185">Reference proteome</keyword>
<proteinExistence type="predicted"/>
<sequence length="272" mass="30637">MVDASAILLEARSLIANHFYEAPDAGLDVLKKTRTDLLETRAWIFMAARKMKCEDASRAAYKWLGCYCLKLTAQYESQRSDISCEDLMRCMRRHGSAFNVEPKKIEVLVFAALCNSGFFEFEACTVFDIFWLLQQTLQERGVDNLSNGSALEPHTCDLLLEFAYCHTFAEPEVIALAITFIYWDTRKEYKVQQLRSLLVQISGGPAVRKAYVTKAAILNYLTAARGDGSSRSLQAFFVGMRAGDQERIKHHLAKHMFGSINTFSAVSTHSSS</sequence>
<evidence type="ECO:0000313" key="2">
    <source>
        <dbReference type="Proteomes" id="UP000557509"/>
    </source>
</evidence>
<organism evidence="1 2">
    <name type="scientific">Toxoplasma gondii</name>
    <dbReference type="NCBI Taxonomy" id="5811"/>
    <lineage>
        <taxon>Eukaryota</taxon>
        <taxon>Sar</taxon>
        <taxon>Alveolata</taxon>
        <taxon>Apicomplexa</taxon>
        <taxon>Conoidasida</taxon>
        <taxon>Coccidia</taxon>
        <taxon>Eucoccidiorida</taxon>
        <taxon>Eimeriorina</taxon>
        <taxon>Sarcocystidae</taxon>
        <taxon>Toxoplasma</taxon>
    </lineage>
</organism>
<dbReference type="Proteomes" id="UP000557509">
    <property type="component" value="Unassembled WGS sequence"/>
</dbReference>
<dbReference type="VEuPathDB" id="ToxoDB:TGME49_231055"/>
<dbReference type="EMBL" id="JAAUHK010000194">
    <property type="protein sequence ID" value="KAF4641726.1"/>
    <property type="molecule type" value="Genomic_DNA"/>
</dbReference>
<name>A0A7J6K5C4_TOXGO</name>